<evidence type="ECO:0000313" key="2">
    <source>
        <dbReference type="Proteomes" id="UP000034075"/>
    </source>
</evidence>
<organism evidence="1 2">
    <name type="scientific">candidate division WS6 bacterium GW2011_GWC2_36_7</name>
    <dbReference type="NCBI Taxonomy" id="1619091"/>
    <lineage>
        <taxon>Bacteria</taxon>
        <taxon>Candidatus Dojkabacteria</taxon>
    </lineage>
</organism>
<gene>
    <name evidence="1" type="ORF">US24_C0004G0019</name>
</gene>
<sequence>MSDNQNLKLVTIVVKKEHGNTRNHEIVITHGLQVRNFFDDSNLLIANPMGSILARLEDGLEIQEDDFLYQASIVEEKPPMNLANVKAYLAFPKKQSAPIVSTELLLLIAHQDGIFAWKEKDFPFNLHDPKEVLDWRRDQKNGINCISWALIVLQNGMDIKILNKTFRNNGGVLRELN</sequence>
<dbReference type="EMBL" id="LBSF01000004">
    <property type="protein sequence ID" value="KKQ12143.1"/>
    <property type="molecule type" value="Genomic_DNA"/>
</dbReference>
<dbReference type="AlphaFoldDB" id="A0A0G0EZ51"/>
<evidence type="ECO:0000313" key="1">
    <source>
        <dbReference type="EMBL" id="KKQ12143.1"/>
    </source>
</evidence>
<proteinExistence type="predicted"/>
<dbReference type="Proteomes" id="UP000034075">
    <property type="component" value="Unassembled WGS sequence"/>
</dbReference>
<accession>A0A0G0EZ51</accession>
<protein>
    <submittedName>
        <fullName evidence="1">Uncharacterized protein</fullName>
    </submittedName>
</protein>
<comment type="caution">
    <text evidence="1">The sequence shown here is derived from an EMBL/GenBank/DDBJ whole genome shotgun (WGS) entry which is preliminary data.</text>
</comment>
<name>A0A0G0EZ51_9BACT</name>
<reference evidence="1 2" key="1">
    <citation type="journal article" date="2015" name="Nature">
        <title>rRNA introns, odd ribosomes, and small enigmatic genomes across a large radiation of phyla.</title>
        <authorList>
            <person name="Brown C.T."/>
            <person name="Hug L.A."/>
            <person name="Thomas B.C."/>
            <person name="Sharon I."/>
            <person name="Castelle C.J."/>
            <person name="Singh A."/>
            <person name="Wilkins M.J."/>
            <person name="Williams K.H."/>
            <person name="Banfield J.F."/>
        </authorList>
    </citation>
    <scope>NUCLEOTIDE SEQUENCE [LARGE SCALE GENOMIC DNA]</scope>
</reference>